<proteinExistence type="predicted"/>
<dbReference type="PANTHER" id="PTHR33223">
    <property type="entry name" value="CCHC-TYPE DOMAIN-CONTAINING PROTEIN"/>
    <property type="match status" value="1"/>
</dbReference>
<name>A0ABD1PEG1_9LAMI</name>
<reference evidence="4" key="1">
    <citation type="submission" date="2024-07" db="EMBL/GenBank/DDBJ databases">
        <title>Two chromosome-level genome assemblies of Korean endemic species Abeliophyllum distichum and Forsythia ovata (Oleaceae).</title>
        <authorList>
            <person name="Jang H."/>
        </authorList>
    </citation>
    <scope>NUCLEOTIDE SEQUENCE [LARGE SCALE GENOMIC DNA]</scope>
</reference>
<dbReference type="AlphaFoldDB" id="A0ABD1PEG1"/>
<comment type="caution">
    <text evidence="3">The sequence shown here is derived from an EMBL/GenBank/DDBJ whole genome shotgun (WGS) entry which is preliminary data.</text>
</comment>
<keyword evidence="4" id="KW-1185">Reference proteome</keyword>
<evidence type="ECO:0000259" key="2">
    <source>
        <dbReference type="Pfam" id="PF03732"/>
    </source>
</evidence>
<gene>
    <name evidence="3" type="ORF">Adt_45710</name>
</gene>
<dbReference type="PANTHER" id="PTHR33223:SF10">
    <property type="entry name" value="AMINOTRANSFERASE-LIKE PLANT MOBILE DOMAIN-CONTAINING PROTEIN"/>
    <property type="match status" value="1"/>
</dbReference>
<feature type="domain" description="Retrotransposon gag" evidence="2">
    <location>
        <begin position="103"/>
        <end position="148"/>
    </location>
</feature>
<dbReference type="EMBL" id="JBFOLK010000014">
    <property type="protein sequence ID" value="KAL2462290.1"/>
    <property type="molecule type" value="Genomic_DNA"/>
</dbReference>
<feature type="region of interest" description="Disordered" evidence="1">
    <location>
        <begin position="1"/>
        <end position="25"/>
    </location>
</feature>
<evidence type="ECO:0000256" key="1">
    <source>
        <dbReference type="SAM" id="MobiDB-lite"/>
    </source>
</evidence>
<feature type="compositionally biased region" description="Basic and acidic residues" evidence="1">
    <location>
        <begin position="9"/>
        <end position="25"/>
    </location>
</feature>
<organism evidence="3 4">
    <name type="scientific">Abeliophyllum distichum</name>
    <dbReference type="NCBI Taxonomy" id="126358"/>
    <lineage>
        <taxon>Eukaryota</taxon>
        <taxon>Viridiplantae</taxon>
        <taxon>Streptophyta</taxon>
        <taxon>Embryophyta</taxon>
        <taxon>Tracheophyta</taxon>
        <taxon>Spermatophyta</taxon>
        <taxon>Magnoliopsida</taxon>
        <taxon>eudicotyledons</taxon>
        <taxon>Gunneridae</taxon>
        <taxon>Pentapetalae</taxon>
        <taxon>asterids</taxon>
        <taxon>lamiids</taxon>
        <taxon>Lamiales</taxon>
        <taxon>Oleaceae</taxon>
        <taxon>Forsythieae</taxon>
        <taxon>Abeliophyllum</taxon>
    </lineage>
</organism>
<dbReference type="InterPro" id="IPR005162">
    <property type="entry name" value="Retrotrans_gag_dom"/>
</dbReference>
<dbReference type="Pfam" id="PF03732">
    <property type="entry name" value="Retrotrans_gag"/>
    <property type="match status" value="1"/>
</dbReference>
<dbReference type="Proteomes" id="UP001604336">
    <property type="component" value="Unassembled WGS sequence"/>
</dbReference>
<accession>A0ABD1PEG1</accession>
<evidence type="ECO:0000313" key="3">
    <source>
        <dbReference type="EMBL" id="KAL2462290.1"/>
    </source>
</evidence>
<protein>
    <submittedName>
        <fullName evidence="3">Retrotrans gag domain-containing protein</fullName>
    </submittedName>
</protein>
<evidence type="ECO:0000313" key="4">
    <source>
        <dbReference type="Proteomes" id="UP001604336"/>
    </source>
</evidence>
<sequence>MGDLFQCNEHSEARPEGRRDPKFVNTGFEDKRAELECDLDDDDDDENLSFSKKLKAKELSVGFKMPFIEKYNRRGDPTDHINVYKMRLQDNILAVMCWNFHAILVSNAKRWYNKLKPRSIKSWQQLKQEFINVFIGNQIMITNITQLYDIR</sequence>